<dbReference type="RefSeq" id="WP_052595727.1">
    <property type="nucleotide sequence ID" value="NZ_CP011112.1"/>
</dbReference>
<dbReference type="Proteomes" id="UP000066480">
    <property type="component" value="Chromosome"/>
</dbReference>
<gene>
    <name evidence="2" type="ORF">VV02_24020</name>
</gene>
<name>A0A0K1JNP2_9MICO</name>
<feature type="transmembrane region" description="Helical" evidence="1">
    <location>
        <begin position="132"/>
        <end position="151"/>
    </location>
</feature>
<keyword evidence="1" id="KW-0812">Transmembrane</keyword>
<dbReference type="EMBL" id="CP011112">
    <property type="protein sequence ID" value="AKU18198.1"/>
    <property type="molecule type" value="Genomic_DNA"/>
</dbReference>
<evidence type="ECO:0000313" key="3">
    <source>
        <dbReference type="Proteomes" id="UP000066480"/>
    </source>
</evidence>
<dbReference type="STRING" id="571913.VV02_24020"/>
<reference evidence="2 3" key="1">
    <citation type="submission" date="2015-03" db="EMBL/GenBank/DDBJ databases">
        <title>Luteipulveratus halotolerans sp. nov., a novel actinobacterium (Dermacoccaceae) from Sarawak, Malaysia.</title>
        <authorList>
            <person name="Juboi H."/>
            <person name="Basik A."/>
            <person name="Shamsul S.S."/>
            <person name="Arnold P."/>
            <person name="Schmitt E.K."/>
            <person name="Sanglier J.-J."/>
            <person name="Yeo T."/>
        </authorList>
    </citation>
    <scope>NUCLEOTIDE SEQUENCE [LARGE SCALE GENOMIC DNA]</scope>
    <source>
        <strain evidence="2 3">MN07-A0370</strain>
    </source>
</reference>
<protein>
    <submittedName>
        <fullName evidence="2">Uncharacterized protein</fullName>
    </submittedName>
</protein>
<dbReference type="KEGG" id="lmoi:VV02_24020"/>
<evidence type="ECO:0000313" key="2">
    <source>
        <dbReference type="EMBL" id="AKU18198.1"/>
    </source>
</evidence>
<sequence>MTPGEEQRLHAQVAREQQTRAIWAVAENLRGSLINKGLLLAASLIVIDTLLVSHYQPATALALLRSTPTMSLLTGVLLNMGPVLINVGIVASLIRSVGAAAKSEDVAALTYGGVALGLLFLAGFVVDESMLIRWYLMVAIVVPGLTAAYFARKSADEDDLPGLVHAVALGIGLACVAVYLSTDTVRQSVMHPYLPPERIVFSPSTSEQSSTEIGYVLSTDNAWATIMRERDRSIIYRPVDTLVSRDACLLPQDEPVKPRSRAAVSTAKTPACRWRK</sequence>
<accession>A0A0K1JNP2</accession>
<organism evidence="2 3">
    <name type="scientific">Luteipulveratus mongoliensis</name>
    <dbReference type="NCBI Taxonomy" id="571913"/>
    <lineage>
        <taxon>Bacteria</taxon>
        <taxon>Bacillati</taxon>
        <taxon>Actinomycetota</taxon>
        <taxon>Actinomycetes</taxon>
        <taxon>Micrococcales</taxon>
        <taxon>Dermacoccaceae</taxon>
        <taxon>Luteipulveratus</taxon>
    </lineage>
</organism>
<evidence type="ECO:0000256" key="1">
    <source>
        <dbReference type="SAM" id="Phobius"/>
    </source>
</evidence>
<keyword evidence="1" id="KW-1133">Transmembrane helix</keyword>
<feature type="transmembrane region" description="Helical" evidence="1">
    <location>
        <begin position="163"/>
        <end position="182"/>
    </location>
</feature>
<keyword evidence="1" id="KW-0472">Membrane</keyword>
<feature type="transmembrane region" description="Helical" evidence="1">
    <location>
        <begin position="106"/>
        <end position="126"/>
    </location>
</feature>
<dbReference type="AlphaFoldDB" id="A0A0K1JNP2"/>
<keyword evidence="3" id="KW-1185">Reference proteome</keyword>
<proteinExistence type="predicted"/>
<feature type="transmembrane region" description="Helical" evidence="1">
    <location>
        <begin position="76"/>
        <end position="94"/>
    </location>
</feature>